<evidence type="ECO:0000313" key="3">
    <source>
        <dbReference type="Proteomes" id="UP000429730"/>
    </source>
</evidence>
<dbReference type="Pfam" id="PF08240">
    <property type="entry name" value="ADH_N"/>
    <property type="match status" value="1"/>
</dbReference>
<dbReference type="RefSeq" id="WP_010775699.1">
    <property type="nucleotide sequence ID" value="NZ_AP031219.1"/>
</dbReference>
<dbReference type="InterPro" id="IPR002364">
    <property type="entry name" value="Quin_OxRdtase/zeta-crystal_CS"/>
</dbReference>
<dbReference type="AlphaFoldDB" id="A0AAP6RKK7"/>
<dbReference type="InterPro" id="IPR013154">
    <property type="entry name" value="ADH-like_N"/>
</dbReference>
<dbReference type="InterPro" id="IPR013149">
    <property type="entry name" value="ADH-like_C"/>
</dbReference>
<name>A0AAP6RKK7_ENTFL</name>
<dbReference type="Gene3D" id="3.90.180.10">
    <property type="entry name" value="Medium-chain alcohol dehydrogenases, catalytic domain"/>
    <property type="match status" value="1"/>
</dbReference>
<dbReference type="InterPro" id="IPR020843">
    <property type="entry name" value="ER"/>
</dbReference>
<dbReference type="PROSITE" id="PS01162">
    <property type="entry name" value="QOR_ZETA_CRYSTAL"/>
    <property type="match status" value="1"/>
</dbReference>
<dbReference type="Gene3D" id="3.40.50.720">
    <property type="entry name" value="NAD(P)-binding Rossmann-like Domain"/>
    <property type="match status" value="1"/>
</dbReference>
<dbReference type="EC" id="1.3.1.95" evidence="2"/>
<organism evidence="2 3">
    <name type="scientific">Enterococcus faecalis</name>
    <name type="common">Streptococcus faecalis</name>
    <dbReference type="NCBI Taxonomy" id="1351"/>
    <lineage>
        <taxon>Bacteria</taxon>
        <taxon>Bacillati</taxon>
        <taxon>Bacillota</taxon>
        <taxon>Bacilli</taxon>
        <taxon>Lactobacillales</taxon>
        <taxon>Enterococcaceae</taxon>
        <taxon>Enterococcus</taxon>
    </lineage>
</organism>
<dbReference type="Proteomes" id="UP000429730">
    <property type="component" value="Unassembled WGS sequence"/>
</dbReference>
<dbReference type="GO" id="GO:0043958">
    <property type="term" value="F:acryloyl-CoA reductase (NADH) activity"/>
    <property type="evidence" value="ECO:0007669"/>
    <property type="project" value="UniProtKB-EC"/>
</dbReference>
<dbReference type="Pfam" id="PF00107">
    <property type="entry name" value="ADH_zinc_N"/>
    <property type="match status" value="1"/>
</dbReference>
<evidence type="ECO:0000313" key="2">
    <source>
        <dbReference type="EMBL" id="MXS53981.1"/>
    </source>
</evidence>
<comment type="caution">
    <text evidence="2">The sequence shown here is derived from an EMBL/GenBank/DDBJ whole genome shotgun (WGS) entry which is preliminary data.</text>
</comment>
<gene>
    <name evidence="2" type="ORF">GTI81_14890</name>
</gene>
<dbReference type="PANTHER" id="PTHR43677">
    <property type="entry name" value="SHORT-CHAIN DEHYDROGENASE/REDUCTASE"/>
    <property type="match status" value="1"/>
</dbReference>
<accession>A0AAP6RKK7</accession>
<dbReference type="InterPro" id="IPR011032">
    <property type="entry name" value="GroES-like_sf"/>
</dbReference>
<dbReference type="InterPro" id="IPR051397">
    <property type="entry name" value="Zn-ADH-like_protein"/>
</dbReference>
<evidence type="ECO:0000259" key="1">
    <source>
        <dbReference type="SMART" id="SM00829"/>
    </source>
</evidence>
<dbReference type="GO" id="GO:0008270">
    <property type="term" value="F:zinc ion binding"/>
    <property type="evidence" value="ECO:0007669"/>
    <property type="project" value="InterPro"/>
</dbReference>
<reference evidence="2 3" key="1">
    <citation type="submission" date="2019-04" db="EMBL/GenBank/DDBJ databases">
        <title>Step-wise assembly of the neonatal virome modulated by breast feeding.</title>
        <authorList>
            <person name="Liang G."/>
            <person name="Bushman F."/>
        </authorList>
    </citation>
    <scope>NUCLEOTIDE SEQUENCE [LARGE SCALE GENOMIC DNA]</scope>
    <source>
        <strain evidence="2 3">E3754</strain>
    </source>
</reference>
<dbReference type="CDD" id="cd05280">
    <property type="entry name" value="MDR_yhdh_yhfp"/>
    <property type="match status" value="1"/>
</dbReference>
<dbReference type="InterPro" id="IPR036291">
    <property type="entry name" value="NAD(P)-bd_dom_sf"/>
</dbReference>
<feature type="domain" description="Enoyl reductase (ER)" evidence="1">
    <location>
        <begin position="14"/>
        <end position="327"/>
    </location>
</feature>
<dbReference type="GO" id="GO:0043957">
    <property type="term" value="F:acryloyl-CoA reductase (NADPH) activity"/>
    <property type="evidence" value="ECO:0007669"/>
    <property type="project" value="TreeGrafter"/>
</dbReference>
<protein>
    <submittedName>
        <fullName evidence="2">Acryloyl-CoA reductase</fullName>
        <ecNumber evidence="2">1.3.1.95</ecNumber>
    </submittedName>
</protein>
<dbReference type="PANTHER" id="PTHR43677:SF1">
    <property type="entry name" value="ACRYLYL-COA REDUCTASE ACUI-RELATED"/>
    <property type="match status" value="1"/>
</dbReference>
<dbReference type="InterPro" id="IPR014188">
    <property type="entry name" value="Acrylyl-CoA_reductase_AcuI"/>
</dbReference>
<dbReference type="SMART" id="SM00829">
    <property type="entry name" value="PKS_ER"/>
    <property type="match status" value="1"/>
</dbReference>
<proteinExistence type="predicted"/>
<keyword evidence="2" id="KW-0560">Oxidoreductase</keyword>
<dbReference type="SUPFAM" id="SSF51735">
    <property type="entry name" value="NAD(P)-binding Rossmann-fold domains"/>
    <property type="match status" value="1"/>
</dbReference>
<dbReference type="SUPFAM" id="SSF50129">
    <property type="entry name" value="GroES-like"/>
    <property type="match status" value="1"/>
</dbReference>
<dbReference type="NCBIfam" id="TIGR02823">
    <property type="entry name" value="oxido_YhdH"/>
    <property type="match status" value="1"/>
</dbReference>
<sequence length="331" mass="36344">MDTFKALVVREEEGRVTYQVEQQTKVDMLDTGEVLIKVAFSSVNYKDMLAVQKNGGVIRSYPMIPGIDLSGTVEESTDSRYSKGQQVLVTGYTMGMSHTGGFSEYARVPSSWVVPLPENLSMKDAMIFGTAGLTAALSIFELEKNGMDKDLDQAILVTGASGGVGSIGLQILSKIGYKNITALVRKENQIEVVKKLGATRVILLSDFEFDQKPLSKQTFHYILDTVGGNLVSSLLPYVYYQGSVSLCGNAGGLTLNTTVLPFILRGINLIGIDSVNISHEYRQMIWTKLAQEWNITDTTLFTSILLEELPSTIQLLKEGKHIGRTIVDLQQ</sequence>
<dbReference type="EMBL" id="WVTJ01000050">
    <property type="protein sequence ID" value="MXS53981.1"/>
    <property type="molecule type" value="Genomic_DNA"/>
</dbReference>